<dbReference type="Proteomes" id="UP001241110">
    <property type="component" value="Unassembled WGS sequence"/>
</dbReference>
<keyword evidence="2" id="KW-0547">Nucleotide-binding</keyword>
<dbReference type="GO" id="GO:0005524">
    <property type="term" value="F:ATP binding"/>
    <property type="evidence" value="ECO:0007669"/>
    <property type="project" value="UniProtKB-KW"/>
</dbReference>
<sequence length="236" mass="26914">MLSSDLANDTSLKNVLEVDSIMLSFGSRNIVTDCYLQCCTGDIVGLLGRNGCGKSSLLKIIFGTLETENKSIRINKQVYTHPYKEGHLIAYLPQHGFLPQSLTLKKIIDLYIHTNSGKATLLSDERVKSLYTKRVSELSGGERRYFEVLLLISMDVKFILLDEPFSYVEPIYRQTIMDLIRKYTSHIGFIITDHDYRNIIDISDRIVLLTNGVCKHIKALEELERWGYLPPGKLDH</sequence>
<dbReference type="RefSeq" id="WP_313981704.1">
    <property type="nucleotide sequence ID" value="NZ_JASJOS010000008.1"/>
</dbReference>
<dbReference type="GO" id="GO:0016887">
    <property type="term" value="F:ATP hydrolysis activity"/>
    <property type="evidence" value="ECO:0007669"/>
    <property type="project" value="InterPro"/>
</dbReference>
<dbReference type="Pfam" id="PF00005">
    <property type="entry name" value="ABC_tran"/>
    <property type="match status" value="1"/>
</dbReference>
<dbReference type="SMART" id="SM00382">
    <property type="entry name" value="AAA"/>
    <property type="match status" value="1"/>
</dbReference>
<organism evidence="5 6">
    <name type="scientific">Xanthocytophaga flava</name>
    <dbReference type="NCBI Taxonomy" id="3048013"/>
    <lineage>
        <taxon>Bacteria</taxon>
        <taxon>Pseudomonadati</taxon>
        <taxon>Bacteroidota</taxon>
        <taxon>Cytophagia</taxon>
        <taxon>Cytophagales</taxon>
        <taxon>Rhodocytophagaceae</taxon>
        <taxon>Xanthocytophaga</taxon>
    </lineage>
</organism>
<evidence type="ECO:0000259" key="4">
    <source>
        <dbReference type="PROSITE" id="PS50893"/>
    </source>
</evidence>
<gene>
    <name evidence="5" type="ORF">QNI16_18460</name>
</gene>
<dbReference type="InterPro" id="IPR003593">
    <property type="entry name" value="AAA+_ATPase"/>
</dbReference>
<evidence type="ECO:0000313" key="5">
    <source>
        <dbReference type="EMBL" id="MDJ1482493.1"/>
    </source>
</evidence>
<keyword evidence="1" id="KW-0813">Transport</keyword>
<feature type="domain" description="ABC transporter" evidence="4">
    <location>
        <begin position="16"/>
        <end position="236"/>
    </location>
</feature>
<dbReference type="EMBL" id="JASJOS010000008">
    <property type="protein sequence ID" value="MDJ1482493.1"/>
    <property type="molecule type" value="Genomic_DNA"/>
</dbReference>
<evidence type="ECO:0000256" key="1">
    <source>
        <dbReference type="ARBA" id="ARBA00022448"/>
    </source>
</evidence>
<comment type="caution">
    <text evidence="5">The sequence shown here is derived from an EMBL/GenBank/DDBJ whole genome shotgun (WGS) entry which is preliminary data.</text>
</comment>
<dbReference type="InterPro" id="IPR050153">
    <property type="entry name" value="Metal_Ion_Import_ABC"/>
</dbReference>
<evidence type="ECO:0000256" key="2">
    <source>
        <dbReference type="ARBA" id="ARBA00022741"/>
    </source>
</evidence>
<dbReference type="PANTHER" id="PTHR42734">
    <property type="entry name" value="METAL TRANSPORT SYSTEM ATP-BINDING PROTEIN TM_0124-RELATED"/>
    <property type="match status" value="1"/>
</dbReference>
<dbReference type="PROSITE" id="PS50893">
    <property type="entry name" value="ABC_TRANSPORTER_2"/>
    <property type="match status" value="1"/>
</dbReference>
<evidence type="ECO:0000256" key="3">
    <source>
        <dbReference type="ARBA" id="ARBA00022840"/>
    </source>
</evidence>
<accession>A0AAE3U9P8</accession>
<dbReference type="AlphaFoldDB" id="A0AAE3U9P8"/>
<name>A0AAE3U9P8_9BACT</name>
<evidence type="ECO:0000313" key="6">
    <source>
        <dbReference type="Proteomes" id="UP001241110"/>
    </source>
</evidence>
<dbReference type="InterPro" id="IPR027417">
    <property type="entry name" value="P-loop_NTPase"/>
</dbReference>
<keyword evidence="3 5" id="KW-0067">ATP-binding</keyword>
<dbReference type="InterPro" id="IPR003439">
    <property type="entry name" value="ABC_transporter-like_ATP-bd"/>
</dbReference>
<proteinExistence type="predicted"/>
<dbReference type="SUPFAM" id="SSF52540">
    <property type="entry name" value="P-loop containing nucleoside triphosphate hydrolases"/>
    <property type="match status" value="1"/>
</dbReference>
<protein>
    <submittedName>
        <fullName evidence="5">ATP-binding cassette domain-containing protein</fullName>
    </submittedName>
</protein>
<dbReference type="Gene3D" id="3.40.50.300">
    <property type="entry name" value="P-loop containing nucleotide triphosphate hydrolases"/>
    <property type="match status" value="1"/>
</dbReference>
<reference evidence="5" key="1">
    <citation type="submission" date="2023-05" db="EMBL/GenBank/DDBJ databases">
        <authorList>
            <person name="Zhang X."/>
        </authorList>
    </citation>
    <scope>NUCLEOTIDE SEQUENCE</scope>
    <source>
        <strain evidence="5">YF14B1</strain>
    </source>
</reference>